<evidence type="ECO:0000313" key="2">
    <source>
        <dbReference type="EMBL" id="KAK7795823.1"/>
    </source>
</evidence>
<proteinExistence type="predicted"/>
<dbReference type="SUPFAM" id="SSF109640">
    <property type="entry name" value="KRAB domain (Kruppel-associated box)"/>
    <property type="match status" value="1"/>
</dbReference>
<dbReference type="PANTHER" id="PTHR14947:SF24">
    <property type="entry name" value="ZINC FINGER PROTEIN 781-RELATED"/>
    <property type="match status" value="1"/>
</dbReference>
<feature type="non-terminal residue" evidence="2">
    <location>
        <position position="281"/>
    </location>
</feature>
<protein>
    <recommendedName>
        <fullName evidence="1">KRAB domain-containing protein</fullName>
    </recommendedName>
</protein>
<dbReference type="InterPro" id="IPR001909">
    <property type="entry name" value="KRAB"/>
</dbReference>
<dbReference type="AlphaFoldDB" id="A0AAW0H013"/>
<reference evidence="2 3" key="1">
    <citation type="journal article" date="2023" name="bioRxiv">
        <title>Conserved and derived expression patterns and positive selection on dental genes reveal complex evolutionary context of ever-growing rodent molars.</title>
        <authorList>
            <person name="Calamari Z.T."/>
            <person name="Song A."/>
            <person name="Cohen E."/>
            <person name="Akter M."/>
            <person name="Roy R.D."/>
            <person name="Hallikas O."/>
            <person name="Christensen M.M."/>
            <person name="Li P."/>
            <person name="Marangoni P."/>
            <person name="Jernvall J."/>
            <person name="Klein O.D."/>
        </authorList>
    </citation>
    <scope>NUCLEOTIDE SEQUENCE [LARGE SCALE GENOMIC DNA]</scope>
    <source>
        <strain evidence="2">V071</strain>
    </source>
</reference>
<dbReference type="SMART" id="SM00349">
    <property type="entry name" value="KRAB"/>
    <property type="match status" value="1"/>
</dbReference>
<dbReference type="EMBL" id="JBBHLL010001707">
    <property type="protein sequence ID" value="KAK7795823.1"/>
    <property type="molecule type" value="Genomic_DNA"/>
</dbReference>
<accession>A0AAW0H013</accession>
<evidence type="ECO:0000313" key="3">
    <source>
        <dbReference type="Proteomes" id="UP001488838"/>
    </source>
</evidence>
<dbReference type="PANTHER" id="PTHR14947">
    <property type="entry name" value="ZINC FINGER PROTEIN"/>
    <property type="match status" value="1"/>
</dbReference>
<keyword evidence="3" id="KW-1185">Reference proteome</keyword>
<feature type="non-terminal residue" evidence="2">
    <location>
        <position position="1"/>
    </location>
</feature>
<dbReference type="InterPro" id="IPR036051">
    <property type="entry name" value="KRAB_dom_sf"/>
</dbReference>
<dbReference type="CDD" id="cd07765">
    <property type="entry name" value="KRAB_A-box"/>
    <property type="match status" value="1"/>
</dbReference>
<dbReference type="InterPro" id="IPR039938">
    <property type="entry name" value="Sp4-like"/>
</dbReference>
<feature type="domain" description="KRAB" evidence="1">
    <location>
        <begin position="23"/>
        <end position="94"/>
    </location>
</feature>
<comment type="caution">
    <text evidence="2">The sequence shown here is derived from an EMBL/GenBank/DDBJ whole genome shotgun (WGS) entry which is preliminary data.</text>
</comment>
<dbReference type="Proteomes" id="UP001488838">
    <property type="component" value="Unassembled WGS sequence"/>
</dbReference>
<dbReference type="PROSITE" id="PS50805">
    <property type="entry name" value="KRAB"/>
    <property type="match status" value="1"/>
</dbReference>
<evidence type="ECO:0000259" key="1">
    <source>
        <dbReference type="PROSITE" id="PS50805"/>
    </source>
</evidence>
<gene>
    <name evidence="2" type="ORF">U0070_010195</name>
</gene>
<dbReference type="Gene3D" id="6.10.140.140">
    <property type="match status" value="1"/>
</dbReference>
<organism evidence="2 3">
    <name type="scientific">Myodes glareolus</name>
    <name type="common">Bank vole</name>
    <name type="synonym">Clethrionomys glareolus</name>
    <dbReference type="NCBI Taxonomy" id="447135"/>
    <lineage>
        <taxon>Eukaryota</taxon>
        <taxon>Metazoa</taxon>
        <taxon>Chordata</taxon>
        <taxon>Craniata</taxon>
        <taxon>Vertebrata</taxon>
        <taxon>Euteleostomi</taxon>
        <taxon>Mammalia</taxon>
        <taxon>Eutheria</taxon>
        <taxon>Euarchontoglires</taxon>
        <taxon>Glires</taxon>
        <taxon>Rodentia</taxon>
        <taxon>Myomorpha</taxon>
        <taxon>Muroidea</taxon>
        <taxon>Cricetidae</taxon>
        <taxon>Arvicolinae</taxon>
        <taxon>Myodes</taxon>
    </lineage>
</organism>
<dbReference type="GO" id="GO:0006355">
    <property type="term" value="P:regulation of DNA-templated transcription"/>
    <property type="evidence" value="ECO:0007669"/>
    <property type="project" value="InterPro"/>
</dbReference>
<dbReference type="Pfam" id="PF01352">
    <property type="entry name" value="KRAB"/>
    <property type="match status" value="1"/>
</dbReference>
<name>A0AAW0H013_MYOGA</name>
<sequence>EYLFNQARSKFFLIFEALQMGILTFQDVAIDFSPDEWDCLNFSQRALYREVMLENYSNMVSVGETFFIPDSFFIIIVSFKYCKILHDQKQGRHYTNDQNEERQNNYIKCGKCLNRYACPTTHKRINSKEKACKCKDCESIVVKNLTGVKNVASPLPGPQLFTLITDSILVRNLTDVKNVASPLPGLQLFIVITEFILVRNLTDVKNVASPLPGPQIFKLISEFTLVRNLIDVKNVENPLPRSQVFIFITEFTQVRNLTDVNNVSNPFPLSQLFYIIKEFIL</sequence>